<organism evidence="1 2">
    <name type="scientific">Candidatus Choladousia intestinavium</name>
    <dbReference type="NCBI Taxonomy" id="2840727"/>
    <lineage>
        <taxon>Bacteria</taxon>
        <taxon>Bacillati</taxon>
        <taxon>Bacillota</taxon>
        <taxon>Clostridia</taxon>
        <taxon>Lachnospirales</taxon>
        <taxon>Lachnospiraceae</taxon>
        <taxon>Lachnospiraceae incertae sedis</taxon>
        <taxon>Candidatus Choladousia</taxon>
    </lineage>
</organism>
<gene>
    <name evidence="1" type="ORF">IAB31_02710</name>
</gene>
<comment type="caution">
    <text evidence="1">The sequence shown here is derived from an EMBL/GenBank/DDBJ whole genome shotgun (WGS) entry which is preliminary data.</text>
</comment>
<accession>A0A9D1ACD5</accession>
<proteinExistence type="predicted"/>
<reference evidence="1" key="2">
    <citation type="journal article" date="2021" name="PeerJ">
        <title>Extensive microbial diversity within the chicken gut microbiome revealed by metagenomics and culture.</title>
        <authorList>
            <person name="Gilroy R."/>
            <person name="Ravi A."/>
            <person name="Getino M."/>
            <person name="Pursley I."/>
            <person name="Horton D.L."/>
            <person name="Alikhan N.F."/>
            <person name="Baker D."/>
            <person name="Gharbi K."/>
            <person name="Hall N."/>
            <person name="Watson M."/>
            <person name="Adriaenssens E.M."/>
            <person name="Foster-Nyarko E."/>
            <person name="Jarju S."/>
            <person name="Secka A."/>
            <person name="Antonio M."/>
            <person name="Oren A."/>
            <person name="Chaudhuri R.R."/>
            <person name="La Ragione R."/>
            <person name="Hildebrand F."/>
            <person name="Pallen M.J."/>
        </authorList>
    </citation>
    <scope>NUCLEOTIDE SEQUENCE</scope>
    <source>
        <strain evidence="1">ChiSjej4B22-8148</strain>
    </source>
</reference>
<dbReference type="Proteomes" id="UP000886757">
    <property type="component" value="Unassembled WGS sequence"/>
</dbReference>
<evidence type="ECO:0000313" key="2">
    <source>
        <dbReference type="Proteomes" id="UP000886757"/>
    </source>
</evidence>
<dbReference type="EMBL" id="DVGK01000036">
    <property type="protein sequence ID" value="HIR12819.1"/>
    <property type="molecule type" value="Genomic_DNA"/>
</dbReference>
<dbReference type="AlphaFoldDB" id="A0A9D1ACD5"/>
<evidence type="ECO:0000313" key="1">
    <source>
        <dbReference type="EMBL" id="HIR12819.1"/>
    </source>
</evidence>
<protein>
    <submittedName>
        <fullName evidence="1">Uncharacterized protein</fullName>
    </submittedName>
</protein>
<name>A0A9D1ACD5_9FIRM</name>
<reference evidence="1" key="1">
    <citation type="submission" date="2020-10" db="EMBL/GenBank/DDBJ databases">
        <authorList>
            <person name="Gilroy R."/>
        </authorList>
    </citation>
    <scope>NUCLEOTIDE SEQUENCE</scope>
    <source>
        <strain evidence="1">ChiSjej4B22-8148</strain>
    </source>
</reference>
<sequence>MKDVYGKEMPPNPYRKNETMRLLGHQYAVSIFWYNDEVRQEIKQISEARPYSFSLAAASDIFMLGYIHVKRAERARRKKTA</sequence>